<name>A0ABU5C796_9BACI</name>
<evidence type="ECO:0000256" key="1">
    <source>
        <dbReference type="SAM" id="SignalP"/>
    </source>
</evidence>
<keyword evidence="3" id="KW-1185">Reference proteome</keyword>
<dbReference type="Proteomes" id="UP001281447">
    <property type="component" value="Unassembled WGS sequence"/>
</dbReference>
<organism evidence="2 3">
    <name type="scientific">Tigheibacillus halophilus</name>
    <dbReference type="NCBI Taxonomy" id="361280"/>
    <lineage>
        <taxon>Bacteria</taxon>
        <taxon>Bacillati</taxon>
        <taxon>Bacillota</taxon>
        <taxon>Bacilli</taxon>
        <taxon>Bacillales</taxon>
        <taxon>Bacillaceae</taxon>
        <taxon>Tigheibacillus</taxon>
    </lineage>
</organism>
<sequence>MKKLLSFIGFSILSLIVFIAMPAFSGQAFAKSSKAANASYDYIKGQLIVSVEADSQKKFHAKYKQSHASICSAETKWFPNSRFIVR</sequence>
<evidence type="ECO:0000313" key="3">
    <source>
        <dbReference type="Proteomes" id="UP001281447"/>
    </source>
</evidence>
<comment type="caution">
    <text evidence="2">The sequence shown here is derived from an EMBL/GenBank/DDBJ whole genome shotgun (WGS) entry which is preliminary data.</text>
</comment>
<dbReference type="EMBL" id="JAWDIP010000003">
    <property type="protein sequence ID" value="MDY0394552.1"/>
    <property type="molecule type" value="Genomic_DNA"/>
</dbReference>
<feature type="signal peptide" evidence="1">
    <location>
        <begin position="1"/>
        <end position="30"/>
    </location>
</feature>
<gene>
    <name evidence="2" type="ORF">RWE15_08995</name>
</gene>
<protein>
    <submittedName>
        <fullName evidence="2">Uncharacterized protein</fullName>
    </submittedName>
</protein>
<reference evidence="2 3" key="1">
    <citation type="submission" date="2023-10" db="EMBL/GenBank/DDBJ databases">
        <title>Virgibacillus halophilus 5B73C genome.</title>
        <authorList>
            <person name="Miliotis G."/>
            <person name="Sengupta P."/>
            <person name="Hameed A."/>
            <person name="Chuvochina M."/>
            <person name="Mcdonagh F."/>
            <person name="Simpson A.C."/>
            <person name="Singh N.K."/>
            <person name="Rekha P.D."/>
            <person name="Raman K."/>
            <person name="Hugenholtz P."/>
            <person name="Venkateswaran K."/>
        </authorList>
    </citation>
    <scope>NUCLEOTIDE SEQUENCE [LARGE SCALE GENOMIC DNA]</scope>
    <source>
        <strain evidence="2 3">5B73C</strain>
    </source>
</reference>
<accession>A0ABU5C796</accession>
<keyword evidence="1" id="KW-0732">Signal</keyword>
<proteinExistence type="predicted"/>
<feature type="chain" id="PRO_5046433404" evidence="1">
    <location>
        <begin position="31"/>
        <end position="86"/>
    </location>
</feature>
<evidence type="ECO:0000313" key="2">
    <source>
        <dbReference type="EMBL" id="MDY0394552.1"/>
    </source>
</evidence>